<evidence type="ECO:0000256" key="3">
    <source>
        <dbReference type="ARBA" id="ARBA00023163"/>
    </source>
</evidence>
<dbReference type="SMART" id="SM00993">
    <property type="entry name" value="YL1_C"/>
    <property type="match status" value="1"/>
</dbReference>
<evidence type="ECO:0000256" key="4">
    <source>
        <dbReference type="ARBA" id="ARBA00023242"/>
    </source>
</evidence>
<organism evidence="7 8">
    <name type="scientific">Podila minutissima</name>
    <dbReference type="NCBI Taxonomy" id="64525"/>
    <lineage>
        <taxon>Eukaryota</taxon>
        <taxon>Fungi</taxon>
        <taxon>Fungi incertae sedis</taxon>
        <taxon>Mucoromycota</taxon>
        <taxon>Mortierellomycotina</taxon>
        <taxon>Mortierellomycetes</taxon>
        <taxon>Mortierellales</taxon>
        <taxon>Mortierellaceae</taxon>
        <taxon>Podila</taxon>
    </lineage>
</organism>
<keyword evidence="4" id="KW-0539">Nucleus</keyword>
<gene>
    <name evidence="7" type="ORF">BG006_009318</name>
</gene>
<evidence type="ECO:0000313" key="7">
    <source>
        <dbReference type="EMBL" id="KAF9327363.1"/>
    </source>
</evidence>
<evidence type="ECO:0000256" key="1">
    <source>
        <dbReference type="ARBA" id="ARBA00004123"/>
    </source>
</evidence>
<dbReference type="InterPro" id="IPR029525">
    <property type="entry name" value="INO80C/Ies6"/>
</dbReference>
<sequence>MTGTLLSHTTIPFVQNLKERRSSRPFILFITQPSTHRRKMVAKGKPKGRFGRKKDDYEDDTTGASSMASSITASPNSTSSSATMEQNQFSGILNMAHIHKSFKRSDRHATKKTKNLKQIITLERAKEYKTSTPTYWNIEALPSMKPQKKYCDITGLEARYTDPKSRLRYHSTEVYQLIKNQPIGVVQMYLGLRNAAVVLK</sequence>
<keyword evidence="3" id="KW-0804">Transcription</keyword>
<evidence type="ECO:0000256" key="5">
    <source>
        <dbReference type="SAM" id="MobiDB-lite"/>
    </source>
</evidence>
<name>A0A9P5SIF8_9FUNG</name>
<dbReference type="GO" id="GO:0006338">
    <property type="term" value="P:chromatin remodeling"/>
    <property type="evidence" value="ECO:0007669"/>
    <property type="project" value="InterPro"/>
</dbReference>
<comment type="subcellular location">
    <subcellularLocation>
        <location evidence="1">Nucleus</location>
    </subcellularLocation>
</comment>
<dbReference type="EMBL" id="JAAAUY010000672">
    <property type="protein sequence ID" value="KAF9327363.1"/>
    <property type="molecule type" value="Genomic_DNA"/>
</dbReference>
<evidence type="ECO:0000256" key="2">
    <source>
        <dbReference type="ARBA" id="ARBA00023015"/>
    </source>
</evidence>
<feature type="domain" description="Vps72/YL1 C-terminal" evidence="6">
    <location>
        <begin position="149"/>
        <end position="178"/>
    </location>
</feature>
<dbReference type="Pfam" id="PF08265">
    <property type="entry name" value="YL1_C"/>
    <property type="match status" value="1"/>
</dbReference>
<protein>
    <recommendedName>
        <fullName evidence="6">Vps72/YL1 C-terminal domain-containing protein</fullName>
    </recommendedName>
</protein>
<feature type="region of interest" description="Disordered" evidence="5">
    <location>
        <begin position="40"/>
        <end position="84"/>
    </location>
</feature>
<dbReference type="PANTHER" id="PTHR31200">
    <property type="entry name" value="INO80 COMPLEX SUBUNIT C"/>
    <property type="match status" value="1"/>
</dbReference>
<accession>A0A9P5SIF8</accession>
<dbReference type="InterPro" id="IPR013272">
    <property type="entry name" value="Vps72/YL1_C"/>
</dbReference>
<evidence type="ECO:0000259" key="6">
    <source>
        <dbReference type="SMART" id="SM00993"/>
    </source>
</evidence>
<reference evidence="7" key="1">
    <citation type="journal article" date="2020" name="Fungal Divers.">
        <title>Resolving the Mortierellaceae phylogeny through synthesis of multi-gene phylogenetics and phylogenomics.</title>
        <authorList>
            <person name="Vandepol N."/>
            <person name="Liber J."/>
            <person name="Desiro A."/>
            <person name="Na H."/>
            <person name="Kennedy M."/>
            <person name="Barry K."/>
            <person name="Grigoriev I.V."/>
            <person name="Miller A.N."/>
            <person name="O'Donnell K."/>
            <person name="Stajich J.E."/>
            <person name="Bonito G."/>
        </authorList>
    </citation>
    <scope>NUCLEOTIDE SEQUENCE</scope>
    <source>
        <strain evidence="7">NVP1</strain>
    </source>
</reference>
<feature type="compositionally biased region" description="Low complexity" evidence="5">
    <location>
        <begin position="68"/>
        <end position="83"/>
    </location>
</feature>
<keyword evidence="8" id="KW-1185">Reference proteome</keyword>
<dbReference type="Proteomes" id="UP000696485">
    <property type="component" value="Unassembled WGS sequence"/>
</dbReference>
<proteinExistence type="predicted"/>
<keyword evidence="2" id="KW-0805">Transcription regulation</keyword>
<comment type="caution">
    <text evidence="7">The sequence shown here is derived from an EMBL/GenBank/DDBJ whole genome shotgun (WGS) entry which is preliminary data.</text>
</comment>
<dbReference type="AlphaFoldDB" id="A0A9P5SIF8"/>
<feature type="compositionally biased region" description="Basic residues" evidence="5">
    <location>
        <begin position="40"/>
        <end position="52"/>
    </location>
</feature>
<dbReference type="PANTHER" id="PTHR31200:SF1">
    <property type="entry name" value="INO80 COMPLEX SUBUNIT C"/>
    <property type="match status" value="1"/>
</dbReference>
<dbReference type="GO" id="GO:0031011">
    <property type="term" value="C:Ino80 complex"/>
    <property type="evidence" value="ECO:0007669"/>
    <property type="project" value="InterPro"/>
</dbReference>
<evidence type="ECO:0000313" key="8">
    <source>
        <dbReference type="Proteomes" id="UP000696485"/>
    </source>
</evidence>